<evidence type="ECO:0000313" key="10">
    <source>
        <dbReference type="Proteomes" id="UP000746612"/>
    </source>
</evidence>
<evidence type="ECO:0000256" key="2">
    <source>
        <dbReference type="ARBA" id="ARBA00022692"/>
    </source>
</evidence>
<feature type="repeat" description="ANK" evidence="7">
    <location>
        <begin position="204"/>
        <end position="229"/>
    </location>
</feature>
<evidence type="ECO:0000256" key="1">
    <source>
        <dbReference type="ARBA" id="ARBA00004141"/>
    </source>
</evidence>
<keyword evidence="6 8" id="KW-0472">Membrane</keyword>
<evidence type="ECO:0000256" key="4">
    <source>
        <dbReference type="ARBA" id="ARBA00022989"/>
    </source>
</evidence>
<keyword evidence="4 8" id="KW-1133">Transmembrane helix</keyword>
<dbReference type="PANTHER" id="PTHR24198:SF165">
    <property type="entry name" value="ANKYRIN REPEAT-CONTAINING PROTEIN-RELATED"/>
    <property type="match status" value="1"/>
</dbReference>
<sequence>MVGIHDAARRGDVSALLELLKDPKFDGINERDEKRCTPLWNACREGHTAFVRTLLSHEKFDASMANTICESNHTPLQIAVCFRNDEIVKMLLAQPGIKLNTRDFNGHTPLTLAVKKGFESTVALLLEMDGIDFGLDGCGRTPLTTAFECGHLTIASKLLNAERCQSPTGMKQTVLSWASANDKRDVVRKINDLYTINPNLQDGDGDTPLSKAAERGNLSMVRLLLENSAIDVNSKNKDGSTPMSRAALHQHKNVVQLLAAKDNVTLHCLVREGNLELINYLLDCDIDFTHKDPYGMNALHIAVVFEKLQIAKSLLLRGADIDDKDGTGRTPLILAVQQTLRDFVDLFLSRSVCMIGIKIGDWQRIYNCHSPRHVLRMSEKAEGVTEVLFMDAKRALQDEPDAARSLIQVSSFVAWSMFCTRRGLAMTLPRSPRRMYSTNTLTVLGVLAAVTVTTWIPNMLIFTEDFGWDECGIAWTIGSIANGQRGQKTVDHFSMLPNGWIPENGIRFFEQLIVYLTTRWSDLCNAAEDHLSERRMRQLQEKGRSGIIDDLAGDAKNLAELRRCLRNQVYDAKIFIEDYRRSQGADVDQQVLGKIEVFSRIDDLLQELDQTIRDLLQLEFAWVSINEAHKSTNLGTSMKRLSWITFIFLPAMFASQNQSLFGMNVNILENNPDWRWYLLVLGTILLLTISVWLLFKYLKIETQVETQFNQWKVKFRARKENQKNRGTARPPV</sequence>
<dbReference type="InterPro" id="IPR036770">
    <property type="entry name" value="Ankyrin_rpt-contain_sf"/>
</dbReference>
<feature type="transmembrane region" description="Helical" evidence="8">
    <location>
        <begin position="640"/>
        <end position="656"/>
    </location>
</feature>
<dbReference type="PROSITE" id="PS50297">
    <property type="entry name" value="ANK_REP_REGION"/>
    <property type="match status" value="2"/>
</dbReference>
<feature type="transmembrane region" description="Helical" evidence="8">
    <location>
        <begin position="436"/>
        <end position="456"/>
    </location>
</feature>
<keyword evidence="2 8" id="KW-0812">Transmembrane</keyword>
<dbReference type="Pfam" id="PF00023">
    <property type="entry name" value="Ank"/>
    <property type="match status" value="1"/>
</dbReference>
<reference evidence="9" key="1">
    <citation type="submission" date="2021-03" db="EMBL/GenBank/DDBJ databases">
        <authorList>
            <person name="Alouane T."/>
            <person name="Langin T."/>
            <person name="Bonhomme L."/>
        </authorList>
    </citation>
    <scope>NUCLEOTIDE SEQUENCE</scope>
    <source>
        <strain evidence="9">MDC_Fg202</strain>
    </source>
</reference>
<dbReference type="PANTHER" id="PTHR24198">
    <property type="entry name" value="ANKYRIN REPEAT AND PROTEIN KINASE DOMAIN-CONTAINING PROTEIN"/>
    <property type="match status" value="1"/>
</dbReference>
<dbReference type="SUPFAM" id="SSF144083">
    <property type="entry name" value="Magnesium transport protein CorA, transmembrane region"/>
    <property type="match status" value="1"/>
</dbReference>
<comment type="subcellular location">
    <subcellularLocation>
        <location evidence="1">Membrane</location>
        <topology evidence="1">Multi-pass membrane protein</topology>
    </subcellularLocation>
</comment>
<dbReference type="Pfam" id="PF01544">
    <property type="entry name" value="CorA"/>
    <property type="match status" value="1"/>
</dbReference>
<dbReference type="SUPFAM" id="SSF48403">
    <property type="entry name" value="Ankyrin repeat"/>
    <property type="match status" value="1"/>
</dbReference>
<dbReference type="Gene3D" id="1.20.58.340">
    <property type="entry name" value="Magnesium transport protein CorA, transmembrane region"/>
    <property type="match status" value="1"/>
</dbReference>
<evidence type="ECO:0000256" key="6">
    <source>
        <dbReference type="ARBA" id="ARBA00023136"/>
    </source>
</evidence>
<dbReference type="GO" id="GO:0016020">
    <property type="term" value="C:membrane"/>
    <property type="evidence" value="ECO:0007669"/>
    <property type="project" value="UniProtKB-SubCell"/>
</dbReference>
<evidence type="ECO:0000313" key="9">
    <source>
        <dbReference type="EMBL" id="CAG2007396.1"/>
    </source>
</evidence>
<proteinExistence type="predicted"/>
<comment type="caution">
    <text evidence="9">The sequence shown here is derived from an EMBL/GenBank/DDBJ whole genome shotgun (WGS) entry which is preliminary data.</text>
</comment>
<keyword evidence="3" id="KW-0677">Repeat</keyword>
<dbReference type="SMART" id="SM00248">
    <property type="entry name" value="ANK"/>
    <property type="match status" value="9"/>
</dbReference>
<protein>
    <submittedName>
        <fullName evidence="9">Uncharacterized protein</fullName>
    </submittedName>
</protein>
<dbReference type="AlphaFoldDB" id="A0A9N8WXZ9"/>
<dbReference type="PROSITE" id="PS50088">
    <property type="entry name" value="ANK_REPEAT"/>
    <property type="match status" value="2"/>
</dbReference>
<keyword evidence="5 7" id="KW-0040">ANK repeat</keyword>
<evidence type="ECO:0000256" key="5">
    <source>
        <dbReference type="ARBA" id="ARBA00023043"/>
    </source>
</evidence>
<dbReference type="GO" id="GO:0046873">
    <property type="term" value="F:metal ion transmembrane transporter activity"/>
    <property type="evidence" value="ECO:0007669"/>
    <property type="project" value="InterPro"/>
</dbReference>
<dbReference type="EMBL" id="CAJPIJ010000187">
    <property type="protein sequence ID" value="CAG2007396.1"/>
    <property type="molecule type" value="Genomic_DNA"/>
</dbReference>
<dbReference type="Pfam" id="PF12796">
    <property type="entry name" value="Ank_2"/>
    <property type="match status" value="3"/>
</dbReference>
<evidence type="ECO:0000256" key="8">
    <source>
        <dbReference type="SAM" id="Phobius"/>
    </source>
</evidence>
<evidence type="ECO:0000256" key="3">
    <source>
        <dbReference type="ARBA" id="ARBA00022737"/>
    </source>
</evidence>
<name>A0A9N8WXZ9_GIBZA</name>
<evidence type="ECO:0000256" key="7">
    <source>
        <dbReference type="PROSITE-ProRule" id="PRU00023"/>
    </source>
</evidence>
<organism evidence="9 10">
    <name type="scientific">Gibberella zeae</name>
    <name type="common">Wheat head blight fungus</name>
    <name type="synonym">Fusarium graminearum</name>
    <dbReference type="NCBI Taxonomy" id="5518"/>
    <lineage>
        <taxon>Eukaryota</taxon>
        <taxon>Fungi</taxon>
        <taxon>Dikarya</taxon>
        <taxon>Ascomycota</taxon>
        <taxon>Pezizomycotina</taxon>
        <taxon>Sordariomycetes</taxon>
        <taxon>Hypocreomycetidae</taxon>
        <taxon>Hypocreales</taxon>
        <taxon>Nectriaceae</taxon>
        <taxon>Fusarium</taxon>
    </lineage>
</organism>
<feature type="transmembrane region" description="Helical" evidence="8">
    <location>
        <begin position="676"/>
        <end position="695"/>
    </location>
</feature>
<feature type="repeat" description="ANK" evidence="7">
    <location>
        <begin position="294"/>
        <end position="326"/>
    </location>
</feature>
<accession>A0A9N8WXZ9</accession>
<dbReference type="Proteomes" id="UP000746612">
    <property type="component" value="Unassembled WGS sequence"/>
</dbReference>
<dbReference type="Gene3D" id="1.25.40.20">
    <property type="entry name" value="Ankyrin repeat-containing domain"/>
    <property type="match status" value="2"/>
</dbReference>
<dbReference type="InterPro" id="IPR002110">
    <property type="entry name" value="Ankyrin_rpt"/>
</dbReference>
<dbReference type="InterPro" id="IPR002523">
    <property type="entry name" value="MgTranspt_CorA/ZnTranspt_ZntB"/>
</dbReference>
<dbReference type="InterPro" id="IPR045863">
    <property type="entry name" value="CorA_TM1_TM2"/>
</dbReference>
<gene>
    <name evidence="9" type="ORF">MDCFG202_LOCUS543607</name>
</gene>